<dbReference type="GO" id="GO:0009228">
    <property type="term" value="P:thiamine biosynthetic process"/>
    <property type="evidence" value="ECO:0007669"/>
    <property type="project" value="UniProtKB-KW"/>
</dbReference>
<dbReference type="OrthoDB" id="9815348at2"/>
<dbReference type="PANTHER" id="PTHR20857:SF22">
    <property type="entry name" value="THIAZOLE TAUTOMERASE"/>
    <property type="match status" value="1"/>
</dbReference>
<evidence type="ECO:0000313" key="4">
    <source>
        <dbReference type="Proteomes" id="UP000061660"/>
    </source>
</evidence>
<sequence>MISRLHALHIITTGRQELEEVAAILKRCPVSFIDVLHIREKHRSAHELVQWHAMLKPLLPQTKVVLNDRMDAALAASADGVQLTGNSLSPAEARAIAPTGMTIGCSVHSANEAAEASLQGADYVIFGHVYPTGSKPGIPPKGIAVLRQTVIAANVPVIAIGGIEPQTVDDVLSTGAAGVAVLSSVLLHSDPVGQVYAYREALDRTKHKPRRGFT</sequence>
<dbReference type="InterPro" id="IPR013785">
    <property type="entry name" value="Aldolase_TIM"/>
</dbReference>
<dbReference type="STRING" id="162209.IJ22_05520"/>
<comment type="pathway">
    <text evidence="1">Cofactor biosynthesis; thiamine diphosphate biosynthesis.</text>
</comment>
<dbReference type="Pfam" id="PF02581">
    <property type="entry name" value="TMP-TENI"/>
    <property type="match status" value="1"/>
</dbReference>
<evidence type="ECO:0000313" key="3">
    <source>
        <dbReference type="EMBL" id="ALS20939.1"/>
    </source>
</evidence>
<dbReference type="GO" id="GO:0004789">
    <property type="term" value="F:thiamine-phosphate diphosphorylase activity"/>
    <property type="evidence" value="ECO:0007669"/>
    <property type="project" value="TreeGrafter"/>
</dbReference>
<dbReference type="AlphaFoldDB" id="A0A0U2ILJ9"/>
<dbReference type="PATRIC" id="fig|162209.4.peg.585"/>
<dbReference type="SUPFAM" id="SSF51391">
    <property type="entry name" value="Thiamin phosphate synthase"/>
    <property type="match status" value="1"/>
</dbReference>
<proteinExistence type="predicted"/>
<gene>
    <name evidence="3" type="ORF">IJ22_05520</name>
</gene>
<evidence type="ECO:0000256" key="1">
    <source>
        <dbReference type="ARBA" id="ARBA00004948"/>
    </source>
</evidence>
<dbReference type="InterPro" id="IPR022998">
    <property type="entry name" value="ThiamineP_synth_TenI"/>
</dbReference>
<reference evidence="3 4" key="2">
    <citation type="journal article" date="2016" name="Genome Announc.">
        <title>Complete Genome Sequences of Two Interactive Moderate Thermophiles, Paenibacillus napthalenovorans 32O-Y and Paenibacillus sp. 32O-W.</title>
        <authorList>
            <person name="Butler R.R.III."/>
            <person name="Wang J."/>
            <person name="Stark B.C."/>
            <person name="Pombert J.F."/>
        </authorList>
    </citation>
    <scope>NUCLEOTIDE SEQUENCE [LARGE SCALE GENOMIC DNA]</scope>
    <source>
        <strain evidence="3 4">32O-Y</strain>
    </source>
</reference>
<dbReference type="GO" id="GO:0005737">
    <property type="term" value="C:cytoplasm"/>
    <property type="evidence" value="ECO:0007669"/>
    <property type="project" value="TreeGrafter"/>
</dbReference>
<dbReference type="Gene3D" id="3.20.20.70">
    <property type="entry name" value="Aldolase class I"/>
    <property type="match status" value="1"/>
</dbReference>
<dbReference type="CDD" id="cd00564">
    <property type="entry name" value="TMP_TenI"/>
    <property type="match status" value="1"/>
</dbReference>
<dbReference type="EMBL" id="CP013652">
    <property type="protein sequence ID" value="ALS20939.1"/>
    <property type="molecule type" value="Genomic_DNA"/>
</dbReference>
<keyword evidence="2" id="KW-0784">Thiamine biosynthesis</keyword>
<dbReference type="RefSeq" id="WP_062410830.1">
    <property type="nucleotide sequence ID" value="NZ_BJCS01000002.1"/>
</dbReference>
<dbReference type="PANTHER" id="PTHR20857">
    <property type="entry name" value="THIAMINE-PHOSPHATE PYROPHOSPHORYLASE"/>
    <property type="match status" value="1"/>
</dbReference>
<accession>A0A0U2ILJ9</accession>
<keyword evidence="4" id="KW-1185">Reference proteome</keyword>
<dbReference type="KEGG" id="pnp:IJ22_05520"/>
<dbReference type="Proteomes" id="UP000061660">
    <property type="component" value="Chromosome"/>
</dbReference>
<reference evidence="4" key="1">
    <citation type="submission" date="2015-12" db="EMBL/GenBank/DDBJ databases">
        <title>Complete genome sequences of two moderately thermophilic Paenibacillus species.</title>
        <authorList>
            <person name="Butler R.III."/>
            <person name="Wang J."/>
            <person name="Stark B.C."/>
            <person name="Pombert J.-F."/>
        </authorList>
    </citation>
    <scope>NUCLEOTIDE SEQUENCE [LARGE SCALE GENOMIC DNA]</scope>
    <source>
        <strain evidence="4">32O-Y</strain>
    </source>
</reference>
<protein>
    <submittedName>
        <fullName evidence="3">Regulatory protein TenI</fullName>
    </submittedName>
</protein>
<evidence type="ECO:0000256" key="2">
    <source>
        <dbReference type="ARBA" id="ARBA00022977"/>
    </source>
</evidence>
<dbReference type="InterPro" id="IPR036206">
    <property type="entry name" value="ThiamineP_synth_sf"/>
</dbReference>
<name>A0A0U2ILJ9_9BACL</name>
<organism evidence="3 4">
    <name type="scientific">Paenibacillus naphthalenovorans</name>
    <dbReference type="NCBI Taxonomy" id="162209"/>
    <lineage>
        <taxon>Bacteria</taxon>
        <taxon>Bacillati</taxon>
        <taxon>Bacillota</taxon>
        <taxon>Bacilli</taxon>
        <taxon>Bacillales</taxon>
        <taxon>Paenibacillaceae</taxon>
        <taxon>Paenibacillus</taxon>
    </lineage>
</organism>